<proteinExistence type="predicted"/>
<name>A0A835THE0_9ROSI</name>
<dbReference type="Proteomes" id="UP000657918">
    <property type="component" value="Unassembled WGS sequence"/>
</dbReference>
<reference evidence="1 2" key="1">
    <citation type="submission" date="2020-10" db="EMBL/GenBank/DDBJ databases">
        <title>Plant Genome Project.</title>
        <authorList>
            <person name="Zhang R.-G."/>
        </authorList>
    </citation>
    <scope>NUCLEOTIDE SEQUENCE [LARGE SCALE GENOMIC DNA]</scope>
    <source>
        <strain evidence="1">FAFU-HL-1</strain>
        <tissue evidence="1">Leaf</tissue>
    </source>
</reference>
<dbReference type="AlphaFoldDB" id="A0A835THE0"/>
<protein>
    <submittedName>
        <fullName evidence="1">Uncharacterized protein</fullName>
    </submittedName>
</protein>
<accession>A0A835THE0</accession>
<comment type="caution">
    <text evidence="1">The sequence shown here is derived from an EMBL/GenBank/DDBJ whole genome shotgun (WGS) entry which is preliminary data.</text>
</comment>
<dbReference type="EMBL" id="JADGMS010000003">
    <property type="protein sequence ID" value="KAF9686268.1"/>
    <property type="molecule type" value="Genomic_DNA"/>
</dbReference>
<evidence type="ECO:0000313" key="1">
    <source>
        <dbReference type="EMBL" id="KAF9686268.1"/>
    </source>
</evidence>
<organism evidence="1 2">
    <name type="scientific">Salix dunnii</name>
    <dbReference type="NCBI Taxonomy" id="1413687"/>
    <lineage>
        <taxon>Eukaryota</taxon>
        <taxon>Viridiplantae</taxon>
        <taxon>Streptophyta</taxon>
        <taxon>Embryophyta</taxon>
        <taxon>Tracheophyta</taxon>
        <taxon>Spermatophyta</taxon>
        <taxon>Magnoliopsida</taxon>
        <taxon>eudicotyledons</taxon>
        <taxon>Gunneridae</taxon>
        <taxon>Pentapetalae</taxon>
        <taxon>rosids</taxon>
        <taxon>fabids</taxon>
        <taxon>Malpighiales</taxon>
        <taxon>Salicaceae</taxon>
        <taxon>Saliceae</taxon>
        <taxon>Salix</taxon>
    </lineage>
</organism>
<gene>
    <name evidence="1" type="ORF">SADUNF_Sadunf03G0141100</name>
</gene>
<sequence length="258" mass="30031">MVPSFTLDDLRRARARQRSCLCPTEKDDPDSFMWISSPPADSTSSLTWHFSRISQIFKSLFIWNGSRALSTDTISFSVSVKLVKKLPNRDTIGAAYERDKPTCNQRYHLELYSEFKISGIIYMRLLLQATRIWEIKRDKPVMKIDKTGCHTSPGVPKLIVSQENNKSRRYGNKILRGEISILYLILKINSNMVLVLCVVRLLGQTIDVMQQGGKEDELITYIRCAFHIYKFRNLLNRLVDIKAWLTENRKCRNPYQKY</sequence>
<keyword evidence="2" id="KW-1185">Reference proteome</keyword>
<evidence type="ECO:0000313" key="2">
    <source>
        <dbReference type="Proteomes" id="UP000657918"/>
    </source>
</evidence>